<feature type="region of interest" description="Disordered" evidence="5">
    <location>
        <begin position="390"/>
        <end position="448"/>
    </location>
</feature>
<feature type="compositionally biased region" description="Basic residues" evidence="5">
    <location>
        <begin position="335"/>
        <end position="351"/>
    </location>
</feature>
<name>A0ABR2S448_9ROSI</name>
<organism evidence="7 8">
    <name type="scientific">Hibiscus sabdariffa</name>
    <name type="common">roselle</name>
    <dbReference type="NCBI Taxonomy" id="183260"/>
    <lineage>
        <taxon>Eukaryota</taxon>
        <taxon>Viridiplantae</taxon>
        <taxon>Streptophyta</taxon>
        <taxon>Embryophyta</taxon>
        <taxon>Tracheophyta</taxon>
        <taxon>Spermatophyta</taxon>
        <taxon>Magnoliopsida</taxon>
        <taxon>eudicotyledons</taxon>
        <taxon>Gunneridae</taxon>
        <taxon>Pentapetalae</taxon>
        <taxon>rosids</taxon>
        <taxon>malvids</taxon>
        <taxon>Malvales</taxon>
        <taxon>Malvaceae</taxon>
        <taxon>Malvoideae</taxon>
        <taxon>Hibiscus</taxon>
    </lineage>
</organism>
<dbReference type="EMBL" id="JBBPBN010000017">
    <property type="protein sequence ID" value="KAK9020005.1"/>
    <property type="molecule type" value="Genomic_DNA"/>
</dbReference>
<accession>A0ABR2S448</accession>
<dbReference type="InterPro" id="IPR019734">
    <property type="entry name" value="TPR_rpt"/>
</dbReference>
<reference evidence="7 8" key="1">
    <citation type="journal article" date="2024" name="G3 (Bethesda)">
        <title>Genome assembly of Hibiscus sabdariffa L. provides insights into metabolisms of medicinal natural products.</title>
        <authorList>
            <person name="Kim T."/>
        </authorList>
    </citation>
    <scope>NUCLEOTIDE SEQUENCE [LARGE SCALE GENOMIC DNA]</scope>
    <source>
        <strain evidence="7">TK-2024</strain>
        <tissue evidence="7">Old leaves</tissue>
    </source>
</reference>
<protein>
    <submittedName>
        <fullName evidence="7">Uncharacterized protein</fullName>
    </submittedName>
</protein>
<feature type="compositionally biased region" description="Low complexity" evidence="5">
    <location>
        <begin position="399"/>
        <end position="415"/>
    </location>
</feature>
<feature type="chain" id="PRO_5045441216" evidence="6">
    <location>
        <begin position="23"/>
        <end position="865"/>
    </location>
</feature>
<evidence type="ECO:0000256" key="1">
    <source>
        <dbReference type="ARBA" id="ARBA00008834"/>
    </source>
</evidence>
<evidence type="ECO:0000256" key="2">
    <source>
        <dbReference type="ARBA" id="ARBA00022801"/>
    </source>
</evidence>
<dbReference type="Pfam" id="PF00295">
    <property type="entry name" value="Glyco_hydro_28"/>
    <property type="match status" value="2"/>
</dbReference>
<feature type="signal peptide" evidence="6">
    <location>
        <begin position="1"/>
        <end position="22"/>
    </location>
</feature>
<feature type="compositionally biased region" description="Polar residues" evidence="5">
    <location>
        <begin position="743"/>
        <end position="752"/>
    </location>
</feature>
<feature type="compositionally biased region" description="Pro residues" evidence="5">
    <location>
        <begin position="35"/>
        <end position="68"/>
    </location>
</feature>
<comment type="caution">
    <text evidence="7">The sequence shown here is derived from an EMBL/GenBank/DDBJ whole genome shotgun (WGS) entry which is preliminary data.</text>
</comment>
<dbReference type="SUPFAM" id="SSF51126">
    <property type="entry name" value="Pectin lyase-like"/>
    <property type="match status" value="1"/>
</dbReference>
<feature type="region of interest" description="Disordered" evidence="5">
    <location>
        <begin position="30"/>
        <end position="75"/>
    </location>
</feature>
<feature type="region of interest" description="Disordered" evidence="5">
    <location>
        <begin position="321"/>
        <end position="356"/>
    </location>
</feature>
<dbReference type="InterPro" id="IPR011990">
    <property type="entry name" value="TPR-like_helical_dom_sf"/>
</dbReference>
<gene>
    <name evidence="7" type="ORF">V6N11_054503</name>
</gene>
<keyword evidence="6" id="KW-0732">Signal</keyword>
<dbReference type="Proteomes" id="UP001396334">
    <property type="component" value="Unassembled WGS sequence"/>
</dbReference>
<dbReference type="Gene3D" id="1.25.40.10">
    <property type="entry name" value="Tetratricopeptide repeat domain"/>
    <property type="match status" value="1"/>
</dbReference>
<dbReference type="InterPro" id="IPR012334">
    <property type="entry name" value="Pectin_lyas_fold"/>
</dbReference>
<feature type="region of interest" description="Disordered" evidence="5">
    <location>
        <begin position="489"/>
        <end position="512"/>
    </location>
</feature>
<dbReference type="PANTHER" id="PTHR47697">
    <property type="entry name" value="OS03G0340700 PROTEIN"/>
    <property type="match status" value="1"/>
</dbReference>
<dbReference type="InterPro" id="IPR000743">
    <property type="entry name" value="Glyco_hydro_28"/>
</dbReference>
<dbReference type="SMART" id="SM00028">
    <property type="entry name" value="TPR"/>
    <property type="match status" value="3"/>
</dbReference>
<feature type="region of interest" description="Disordered" evidence="5">
    <location>
        <begin position="659"/>
        <end position="752"/>
    </location>
</feature>
<sequence length="865" mass="91428">MAFSFRYLLVFVALFHVGIVVAALPPCQTCGSPNESPPAPEAGASPPEPEAPYASPPELAPIPPPDLSPEPSEAPSDDGVFYVTEYGGVADGVTESRLAFLAAWEAACGHPGNSTFYVPEGTFMVGPITFHGPCYNDLSPKVEIKGTLLAPTQLTAFKSLHWIAFKNLKGLTVTGGTETGKIDGQGEAEAWKQSSCKKAARFDVFRKYFTCSNQKYHIVKQQGLPFSVGSLGKYKNEKDVVGISVRNCTINSTDNGIRMKSWPGGRAMNAYNMTFEDILMINVSNPIVIDQEYCPSHKCKTTEIRNLFCSAFLSEIEFNTSDSPELGSRSPTTTLRRRRSHPSAPRHKISSLKRSTYFAREKTMNSNYGKGSSGSLKSFDFDLGLGSGRPKSLNDQKYKTTSSYPSYSSYSSTTSAQSKPGWQPNKPSWTHQPAPNQATQPGLSGPTSMAGDIFGKSWGSSGGNNSGVGIVNKNPNLFGDLVSSALGQGKSNSNSNVPLKNSNLTANSSSKSTYSMGNLADSLPKSTGNWGTSSGYNNNSGIGNSNVNVNINNSKNQNLGGAPMKSMAGGAGGIGVKSGIGSKDPFGSLVDFSSKPSGNLNSGSNKGNKAKVADDAFGNFQNASKPSTTVFPSSGFNSSNNDFMGSNVASGLNMDGFGMPAKNVGSQSQPSVQSSGGDPLDMFFSSSSASTGVAAQASGGGEQQFSGVDDWGLDSEFGGAGGNDGSSTTELEGLPPPPTGVTASSAKSKGIDSQKQGQYADAIKWLSWAVVLLEKTNDKASSMEVLSCRASCYKEVGEYKKAVADCSKVLEHDETNVSVLVQRALLYESMEKYKLGAEDLRTVLKIDPGNRIARSTVHRLAKMAD</sequence>
<dbReference type="Gene3D" id="2.160.20.10">
    <property type="entry name" value="Single-stranded right-handed beta-helix, Pectin lyase-like"/>
    <property type="match status" value="2"/>
</dbReference>
<evidence type="ECO:0000256" key="4">
    <source>
        <dbReference type="RuleBase" id="RU361169"/>
    </source>
</evidence>
<dbReference type="SUPFAM" id="SSF48452">
    <property type="entry name" value="TPR-like"/>
    <property type="match status" value="1"/>
</dbReference>
<feature type="compositionally biased region" description="Polar residues" evidence="5">
    <location>
        <begin position="684"/>
        <end position="693"/>
    </location>
</feature>
<evidence type="ECO:0000313" key="8">
    <source>
        <dbReference type="Proteomes" id="UP001396334"/>
    </source>
</evidence>
<evidence type="ECO:0000256" key="5">
    <source>
        <dbReference type="SAM" id="MobiDB-lite"/>
    </source>
</evidence>
<keyword evidence="2 4" id="KW-0378">Hydrolase</keyword>
<keyword evidence="8" id="KW-1185">Reference proteome</keyword>
<dbReference type="InterPro" id="IPR011050">
    <property type="entry name" value="Pectin_lyase_fold/virulence"/>
</dbReference>
<feature type="compositionally biased region" description="Polar residues" evidence="5">
    <location>
        <begin position="416"/>
        <end position="447"/>
    </location>
</feature>
<dbReference type="PANTHER" id="PTHR47697:SF1">
    <property type="entry name" value="OS03G0340700 PROTEIN"/>
    <property type="match status" value="1"/>
</dbReference>
<comment type="similarity">
    <text evidence="1 4">Belongs to the glycosyl hydrolase 28 family.</text>
</comment>
<evidence type="ECO:0000313" key="7">
    <source>
        <dbReference type="EMBL" id="KAK9020005.1"/>
    </source>
</evidence>
<feature type="compositionally biased region" description="Low complexity" evidence="5">
    <location>
        <begin position="664"/>
        <end position="677"/>
    </location>
</feature>
<keyword evidence="3 4" id="KW-0326">Glycosidase</keyword>
<proteinExistence type="inferred from homology"/>
<evidence type="ECO:0000256" key="6">
    <source>
        <dbReference type="SAM" id="SignalP"/>
    </source>
</evidence>
<evidence type="ECO:0000256" key="3">
    <source>
        <dbReference type="ARBA" id="ARBA00023295"/>
    </source>
</evidence>